<accession>A0ACB9EEL1</accession>
<dbReference type="Proteomes" id="UP001056120">
    <property type="component" value="Linkage Group LG18"/>
</dbReference>
<reference evidence="1 2" key="2">
    <citation type="journal article" date="2022" name="Mol. Ecol. Resour.">
        <title>The genomes of chicory, endive, great burdock and yacon provide insights into Asteraceae paleo-polyploidization history and plant inulin production.</title>
        <authorList>
            <person name="Fan W."/>
            <person name="Wang S."/>
            <person name="Wang H."/>
            <person name="Wang A."/>
            <person name="Jiang F."/>
            <person name="Liu H."/>
            <person name="Zhao H."/>
            <person name="Xu D."/>
            <person name="Zhang Y."/>
        </authorList>
    </citation>
    <scope>NUCLEOTIDE SEQUENCE [LARGE SCALE GENOMIC DNA]</scope>
    <source>
        <strain evidence="2">cv. Yunnan</strain>
        <tissue evidence="1">Leaves</tissue>
    </source>
</reference>
<comment type="caution">
    <text evidence="1">The sequence shown here is derived from an EMBL/GenBank/DDBJ whole genome shotgun (WGS) entry which is preliminary data.</text>
</comment>
<name>A0ACB9EEL1_9ASTR</name>
<keyword evidence="2" id="KW-1185">Reference proteome</keyword>
<reference evidence="2" key="1">
    <citation type="journal article" date="2022" name="Mol. Ecol. Resour.">
        <title>The genomes of chicory, endive, great burdock and yacon provide insights into Asteraceae palaeo-polyploidization history and plant inulin production.</title>
        <authorList>
            <person name="Fan W."/>
            <person name="Wang S."/>
            <person name="Wang H."/>
            <person name="Wang A."/>
            <person name="Jiang F."/>
            <person name="Liu H."/>
            <person name="Zhao H."/>
            <person name="Xu D."/>
            <person name="Zhang Y."/>
        </authorList>
    </citation>
    <scope>NUCLEOTIDE SEQUENCE [LARGE SCALE GENOMIC DNA]</scope>
    <source>
        <strain evidence="2">cv. Yunnan</strain>
    </source>
</reference>
<dbReference type="EMBL" id="CM042035">
    <property type="protein sequence ID" value="KAI3756896.1"/>
    <property type="molecule type" value="Genomic_DNA"/>
</dbReference>
<protein>
    <submittedName>
        <fullName evidence="1">Uncharacterized protein</fullName>
    </submittedName>
</protein>
<gene>
    <name evidence="1" type="ORF">L1987_56722</name>
</gene>
<evidence type="ECO:0000313" key="2">
    <source>
        <dbReference type="Proteomes" id="UP001056120"/>
    </source>
</evidence>
<proteinExistence type="predicted"/>
<evidence type="ECO:0000313" key="1">
    <source>
        <dbReference type="EMBL" id="KAI3756896.1"/>
    </source>
</evidence>
<organism evidence="1 2">
    <name type="scientific">Smallanthus sonchifolius</name>
    <dbReference type="NCBI Taxonomy" id="185202"/>
    <lineage>
        <taxon>Eukaryota</taxon>
        <taxon>Viridiplantae</taxon>
        <taxon>Streptophyta</taxon>
        <taxon>Embryophyta</taxon>
        <taxon>Tracheophyta</taxon>
        <taxon>Spermatophyta</taxon>
        <taxon>Magnoliopsida</taxon>
        <taxon>eudicotyledons</taxon>
        <taxon>Gunneridae</taxon>
        <taxon>Pentapetalae</taxon>
        <taxon>asterids</taxon>
        <taxon>campanulids</taxon>
        <taxon>Asterales</taxon>
        <taxon>Asteraceae</taxon>
        <taxon>Asteroideae</taxon>
        <taxon>Heliantheae alliance</taxon>
        <taxon>Millerieae</taxon>
        <taxon>Smallanthus</taxon>
    </lineage>
</organism>
<sequence length="104" mass="11074">MGWDGVGPQCCSFGVWGMGGTICTHHTLLDIREGETHSAVGRSFGNGLGRWNVLLLTFLMQGSQHEFLYGGGGFAWGRKGPCRICLGGKRVGGIVSGSLKMGWD</sequence>